<evidence type="ECO:0000313" key="1">
    <source>
        <dbReference type="EMBL" id="VDL94427.1"/>
    </source>
</evidence>
<name>A0A183SUZ4_SCHSO</name>
<organism evidence="3">
    <name type="scientific">Schistocephalus solidus</name>
    <name type="common">Tapeworm</name>
    <dbReference type="NCBI Taxonomy" id="70667"/>
    <lineage>
        <taxon>Eukaryota</taxon>
        <taxon>Metazoa</taxon>
        <taxon>Spiralia</taxon>
        <taxon>Lophotrochozoa</taxon>
        <taxon>Platyhelminthes</taxon>
        <taxon>Cestoda</taxon>
        <taxon>Eucestoda</taxon>
        <taxon>Diphyllobothriidea</taxon>
        <taxon>Diphyllobothriidae</taxon>
        <taxon>Schistocephalus</taxon>
    </lineage>
</organism>
<gene>
    <name evidence="1" type="ORF">SSLN_LOCUS8042</name>
</gene>
<protein>
    <submittedName>
        <fullName evidence="3">Recep_L_domain domain-containing protein</fullName>
    </submittedName>
</protein>
<evidence type="ECO:0000313" key="3">
    <source>
        <dbReference type="WBParaSite" id="SSLN_0000835201-mRNA-1"/>
    </source>
</evidence>
<keyword evidence="2" id="KW-1185">Reference proteome</keyword>
<proteinExistence type="predicted"/>
<reference evidence="1 2" key="2">
    <citation type="submission" date="2018-11" db="EMBL/GenBank/DDBJ databases">
        <authorList>
            <consortium name="Pathogen Informatics"/>
        </authorList>
    </citation>
    <scope>NUCLEOTIDE SEQUENCE [LARGE SCALE GENOMIC DNA]</scope>
    <source>
        <strain evidence="1 2">NST_G2</strain>
    </source>
</reference>
<accession>A0A183SUZ4</accession>
<dbReference type="WBParaSite" id="SSLN_0000835201-mRNA-1">
    <property type="protein sequence ID" value="SSLN_0000835201-mRNA-1"/>
    <property type="gene ID" value="SSLN_0000835201"/>
</dbReference>
<dbReference type="Proteomes" id="UP000275846">
    <property type="component" value="Unassembled WGS sequence"/>
</dbReference>
<evidence type="ECO:0000313" key="2">
    <source>
        <dbReference type="Proteomes" id="UP000275846"/>
    </source>
</evidence>
<dbReference type="EMBL" id="UYSU01034445">
    <property type="protein sequence ID" value="VDL94427.1"/>
    <property type="molecule type" value="Genomic_DNA"/>
</dbReference>
<reference evidence="3" key="1">
    <citation type="submission" date="2016-06" db="UniProtKB">
        <authorList>
            <consortium name="WormBaseParasite"/>
        </authorList>
    </citation>
    <scope>IDENTIFICATION</scope>
</reference>
<dbReference type="AlphaFoldDB" id="A0A183SUZ4"/>
<sequence>MSSLSIGHLEQTETQTHNFLEQLENFCSQSDVMIMDDLNAQDTFQNFWVLTLLKLSSVLMAFTDSESCASLHAECNIAGSADLNQLISQTTANSHSPTYLLVQNTGSVTLNGEARAVCTYPAFDIANMSLIDNFLDSLDWQHLSSINDAASLCDFISFSNIIAYSYNLDTFLQLFNPDDGLRDLLMIVEGSDVFASSLVDYAVSKFASR</sequence>